<feature type="transmembrane region" description="Helical" evidence="1">
    <location>
        <begin position="71"/>
        <end position="91"/>
    </location>
</feature>
<reference evidence="2 3" key="1">
    <citation type="submission" date="2019-07" db="EMBL/GenBank/DDBJ databases">
        <title>Genome sequencing for Ferrovibrio sp. K5.</title>
        <authorList>
            <person name="Park S.-J."/>
        </authorList>
    </citation>
    <scope>NUCLEOTIDE SEQUENCE [LARGE SCALE GENOMIC DNA]</scope>
    <source>
        <strain evidence="2 3">K5</strain>
    </source>
</reference>
<dbReference type="EMBL" id="CP041636">
    <property type="protein sequence ID" value="QDO97354.1"/>
    <property type="molecule type" value="Genomic_DNA"/>
</dbReference>
<gene>
    <name evidence="2" type="ORF">FNB15_08775</name>
</gene>
<proteinExistence type="predicted"/>
<evidence type="ECO:0000256" key="1">
    <source>
        <dbReference type="SAM" id="Phobius"/>
    </source>
</evidence>
<dbReference type="RefSeq" id="WP_144068335.1">
    <property type="nucleotide sequence ID" value="NZ_CP041636.1"/>
</dbReference>
<keyword evidence="3" id="KW-1185">Reference proteome</keyword>
<organism evidence="2 3">
    <name type="scientific">Ferrovibrio terrae</name>
    <dbReference type="NCBI Taxonomy" id="2594003"/>
    <lineage>
        <taxon>Bacteria</taxon>
        <taxon>Pseudomonadati</taxon>
        <taxon>Pseudomonadota</taxon>
        <taxon>Alphaproteobacteria</taxon>
        <taxon>Rhodospirillales</taxon>
        <taxon>Rhodospirillaceae</taxon>
        <taxon>Ferrovibrio</taxon>
    </lineage>
</organism>
<keyword evidence="1" id="KW-1133">Transmembrane helix</keyword>
<name>A0A516H0R3_9PROT</name>
<sequence>MLGRILGWLLMAVALLALGGDGLRWLETGMMNFISLGDFWARLDPPTWNLLRTIGHDYLPPVLWDPGLATILRWPAVAVSGVFGLVLLLIFRRRATKRRQRFGALS</sequence>
<accession>A0A516H0R3</accession>
<protein>
    <submittedName>
        <fullName evidence="2">Uncharacterized protein</fullName>
    </submittedName>
</protein>
<keyword evidence="1" id="KW-0472">Membrane</keyword>
<dbReference type="AlphaFoldDB" id="A0A516H0R3"/>
<dbReference type="Proteomes" id="UP000317496">
    <property type="component" value="Chromosome"/>
</dbReference>
<evidence type="ECO:0000313" key="2">
    <source>
        <dbReference type="EMBL" id="QDO97354.1"/>
    </source>
</evidence>
<keyword evidence="1" id="KW-0812">Transmembrane</keyword>
<dbReference type="KEGG" id="fer:FNB15_08775"/>
<evidence type="ECO:0000313" key="3">
    <source>
        <dbReference type="Proteomes" id="UP000317496"/>
    </source>
</evidence>
<dbReference type="OrthoDB" id="7679120at2"/>